<organism evidence="1 2">
    <name type="scientific">Roseburia inulinivorans DSM 16841</name>
    <dbReference type="NCBI Taxonomy" id="622312"/>
    <lineage>
        <taxon>Bacteria</taxon>
        <taxon>Bacillati</taxon>
        <taxon>Bacillota</taxon>
        <taxon>Clostridia</taxon>
        <taxon>Lachnospirales</taxon>
        <taxon>Lachnospiraceae</taxon>
        <taxon>Roseburia</taxon>
    </lineage>
</organism>
<evidence type="ECO:0000313" key="1">
    <source>
        <dbReference type="EMBL" id="EEG92766.1"/>
    </source>
</evidence>
<protein>
    <submittedName>
        <fullName evidence="1">Uncharacterized protein</fullName>
    </submittedName>
</protein>
<proteinExistence type="predicted"/>
<gene>
    <name evidence="1" type="ORF">ROSEINA2194_03386</name>
</gene>
<comment type="caution">
    <text evidence="1">The sequence shown here is derived from an EMBL/GenBank/DDBJ whole genome shotgun (WGS) entry which is preliminary data.</text>
</comment>
<dbReference type="AlphaFoldDB" id="C0FXA7"/>
<dbReference type="Proteomes" id="UP000003561">
    <property type="component" value="Unassembled WGS sequence"/>
</dbReference>
<name>C0FXA7_9FIRM</name>
<sequence length="54" mass="6616">MHLSPLISILFPIRHRQTFTSVYIYEAIRMLMRIFFKARLCYSGIDEIFLPFYR</sequence>
<evidence type="ECO:0000313" key="2">
    <source>
        <dbReference type="Proteomes" id="UP000003561"/>
    </source>
</evidence>
<dbReference type="EMBL" id="ACFY01000143">
    <property type="protein sequence ID" value="EEG92766.1"/>
    <property type="molecule type" value="Genomic_DNA"/>
</dbReference>
<accession>C0FXA7</accession>
<reference evidence="1 2" key="2">
    <citation type="submission" date="2009-03" db="EMBL/GenBank/DDBJ databases">
        <title>Draft genome sequence of Roseburia inulinivorans (DSM 16841).</title>
        <authorList>
            <person name="Sudarsanam P."/>
            <person name="Ley R."/>
            <person name="Guruge J."/>
            <person name="Turnbaugh P.J."/>
            <person name="Mahowald M."/>
            <person name="Liep D."/>
            <person name="Gordon J."/>
        </authorList>
    </citation>
    <scope>NUCLEOTIDE SEQUENCE [LARGE SCALE GENOMIC DNA]</scope>
    <source>
        <strain evidence="1 2">DSM 16841</strain>
    </source>
</reference>
<reference evidence="1 2" key="1">
    <citation type="submission" date="2009-02" db="EMBL/GenBank/DDBJ databases">
        <authorList>
            <person name="Fulton L."/>
            <person name="Clifton S."/>
            <person name="Fulton B."/>
            <person name="Xu J."/>
            <person name="Minx P."/>
            <person name="Pepin K.H."/>
            <person name="Johnson M."/>
            <person name="Bhonagiri V."/>
            <person name="Nash W.E."/>
            <person name="Mardis E.R."/>
            <person name="Wilson R.K."/>
        </authorList>
    </citation>
    <scope>NUCLEOTIDE SEQUENCE [LARGE SCALE GENOMIC DNA]</scope>
    <source>
        <strain evidence="1 2">DSM 16841</strain>
    </source>
</reference>